<accession>A0AAD6BCE3</accession>
<name>A0AAD6BCE3_9TELE</name>
<keyword evidence="2" id="KW-1185">Reference proteome</keyword>
<sequence length="89" mass="9980">MEEHCGAAQRHNESKQLELMGYSSVRAAVVFRDRSKASSLLLLPVQHKPAQAMIYGLSVPWSVLLRPSEAKPHMSCQIPWKPNTINRGL</sequence>
<comment type="caution">
    <text evidence="1">The sequence shown here is derived from an EMBL/GenBank/DDBJ whole genome shotgun (WGS) entry which is preliminary data.</text>
</comment>
<proteinExistence type="predicted"/>
<reference evidence="1" key="1">
    <citation type="submission" date="2022-11" db="EMBL/GenBank/DDBJ databases">
        <title>Chromosome-level genome of Pogonophryne albipinna.</title>
        <authorList>
            <person name="Jo E."/>
        </authorList>
    </citation>
    <scope>NUCLEOTIDE SEQUENCE</scope>
    <source>
        <strain evidence="1">SGF0006</strain>
        <tissue evidence="1">Muscle</tissue>
    </source>
</reference>
<gene>
    <name evidence="1" type="ORF">JOQ06_011959</name>
</gene>
<dbReference type="Proteomes" id="UP001219934">
    <property type="component" value="Unassembled WGS sequence"/>
</dbReference>
<evidence type="ECO:0000313" key="2">
    <source>
        <dbReference type="Proteomes" id="UP001219934"/>
    </source>
</evidence>
<organism evidence="1 2">
    <name type="scientific">Pogonophryne albipinna</name>
    <dbReference type="NCBI Taxonomy" id="1090488"/>
    <lineage>
        <taxon>Eukaryota</taxon>
        <taxon>Metazoa</taxon>
        <taxon>Chordata</taxon>
        <taxon>Craniata</taxon>
        <taxon>Vertebrata</taxon>
        <taxon>Euteleostomi</taxon>
        <taxon>Actinopterygii</taxon>
        <taxon>Neopterygii</taxon>
        <taxon>Teleostei</taxon>
        <taxon>Neoteleostei</taxon>
        <taxon>Acanthomorphata</taxon>
        <taxon>Eupercaria</taxon>
        <taxon>Perciformes</taxon>
        <taxon>Notothenioidei</taxon>
        <taxon>Pogonophryne</taxon>
    </lineage>
</organism>
<protein>
    <submittedName>
        <fullName evidence="1">Uncharacterized protein</fullName>
    </submittedName>
</protein>
<dbReference type="AlphaFoldDB" id="A0AAD6BCE3"/>
<evidence type="ECO:0000313" key="1">
    <source>
        <dbReference type="EMBL" id="KAJ4942089.1"/>
    </source>
</evidence>
<dbReference type="EMBL" id="JAPTMU010000006">
    <property type="protein sequence ID" value="KAJ4942089.1"/>
    <property type="molecule type" value="Genomic_DNA"/>
</dbReference>